<keyword evidence="2" id="KW-1185">Reference proteome</keyword>
<dbReference type="PANTHER" id="PTHR24159">
    <property type="match status" value="1"/>
</dbReference>
<protein>
    <recommendedName>
        <fullName evidence="3">DUF3447 domain-containing protein</fullName>
    </recommendedName>
</protein>
<sequence length="387" mass="46137">MKTKTFIQDCLHEIKDIEHNFLDYLENQVSQEVDFQDLINYLFDQKLREDKYKLKSMLHLISRISAGHHRSIFFFSKIEQILNIFKKEIKQNFSNFEIFTIFKFNKRILYFLFHNDILAPDNCIASLLTTEKYFNRYYPHYFFYEFKPFLQDSVVNEIKTDISPDIFKQKMIDGENDAEICKLIRNDLINDFISHVNETKTSLKSKIKPSIFETNAFLIQKEPSLIEYSAFFGSSQIFKYLHSNGVELTSSLWLYAIHGKNLDIIHLLEGSRIKPEDSSFIECFIESIICHHGDMTNYIFNNLIENTNKEDFNLFTLSLKHYNFIFFSDILYCGLNILDSSNSKEFDIFYDFVQYDYYPIVEYFLNEKMVDVNSKRTKDLVPNQLIF</sequence>
<dbReference type="SUPFAM" id="SSF48403">
    <property type="entry name" value="Ankyrin repeat"/>
    <property type="match status" value="1"/>
</dbReference>
<organism evidence="1 2">
    <name type="scientific">Tritrichomonas musculus</name>
    <dbReference type="NCBI Taxonomy" id="1915356"/>
    <lineage>
        <taxon>Eukaryota</taxon>
        <taxon>Metamonada</taxon>
        <taxon>Parabasalia</taxon>
        <taxon>Tritrichomonadida</taxon>
        <taxon>Tritrichomonadidae</taxon>
        <taxon>Tritrichomonas</taxon>
    </lineage>
</organism>
<name>A0ABR2H263_9EUKA</name>
<dbReference type="EMBL" id="JAPFFF010000047">
    <property type="protein sequence ID" value="KAK8840293.1"/>
    <property type="molecule type" value="Genomic_DNA"/>
</dbReference>
<proteinExistence type="predicted"/>
<evidence type="ECO:0000313" key="2">
    <source>
        <dbReference type="Proteomes" id="UP001470230"/>
    </source>
</evidence>
<evidence type="ECO:0000313" key="1">
    <source>
        <dbReference type="EMBL" id="KAK8840293.1"/>
    </source>
</evidence>
<dbReference type="Proteomes" id="UP001470230">
    <property type="component" value="Unassembled WGS sequence"/>
</dbReference>
<comment type="caution">
    <text evidence="1">The sequence shown here is derived from an EMBL/GenBank/DDBJ whole genome shotgun (WGS) entry which is preliminary data.</text>
</comment>
<reference evidence="1 2" key="1">
    <citation type="submission" date="2024-04" db="EMBL/GenBank/DDBJ databases">
        <title>Tritrichomonas musculus Genome.</title>
        <authorList>
            <person name="Alves-Ferreira E."/>
            <person name="Grigg M."/>
            <person name="Lorenzi H."/>
            <person name="Galac M."/>
        </authorList>
    </citation>
    <scope>NUCLEOTIDE SEQUENCE [LARGE SCALE GENOMIC DNA]</scope>
    <source>
        <strain evidence="1 2">EAF2021</strain>
    </source>
</reference>
<accession>A0ABR2H263</accession>
<dbReference type="PANTHER" id="PTHR24159:SF5">
    <property type="entry name" value="ANK_REP_REGION DOMAIN-CONTAINING PROTEIN"/>
    <property type="match status" value="1"/>
</dbReference>
<dbReference type="InterPro" id="IPR036770">
    <property type="entry name" value="Ankyrin_rpt-contain_sf"/>
</dbReference>
<evidence type="ECO:0008006" key="3">
    <source>
        <dbReference type="Google" id="ProtNLM"/>
    </source>
</evidence>
<gene>
    <name evidence="1" type="ORF">M9Y10_030848</name>
</gene>